<keyword evidence="3 6" id="KW-0812">Transmembrane</keyword>
<evidence type="ECO:0000313" key="8">
    <source>
        <dbReference type="Proteomes" id="UP000182569"/>
    </source>
</evidence>
<dbReference type="InterPro" id="IPR002797">
    <property type="entry name" value="Polysacc_synth"/>
</dbReference>
<feature type="transmembrane region" description="Helical" evidence="6">
    <location>
        <begin position="419"/>
        <end position="441"/>
    </location>
</feature>
<evidence type="ECO:0000256" key="1">
    <source>
        <dbReference type="ARBA" id="ARBA00004651"/>
    </source>
</evidence>
<comment type="subcellular location">
    <subcellularLocation>
        <location evidence="1">Cell membrane</location>
        <topology evidence="1">Multi-pass membrane protein</topology>
    </subcellularLocation>
</comment>
<proteinExistence type="predicted"/>
<feature type="transmembrane region" description="Helical" evidence="6">
    <location>
        <begin position="16"/>
        <end position="36"/>
    </location>
</feature>
<dbReference type="STRING" id="1552.A7L45_15745"/>
<keyword evidence="8" id="KW-1185">Reference proteome</keyword>
<feature type="transmembrane region" description="Helical" evidence="6">
    <location>
        <begin position="365"/>
        <end position="385"/>
    </location>
</feature>
<keyword evidence="2" id="KW-1003">Cell membrane</keyword>
<feature type="transmembrane region" description="Helical" evidence="6">
    <location>
        <begin position="93"/>
        <end position="115"/>
    </location>
</feature>
<reference evidence="8" key="1">
    <citation type="journal article" date="2016" name="Front. Microbiol.">
        <title>Complete Genome Sequence of Clostridium estertheticum DSM 8809, a Microbe Identified in Spoiled Vacuum Packed Beef.</title>
        <authorList>
            <person name="Yu Z."/>
            <person name="Gunn L."/>
            <person name="Brennan E."/>
            <person name="Reid R."/>
            <person name="Wall P.G."/>
            <person name="Gaora O.P."/>
            <person name="Hurley D."/>
            <person name="Bolton D."/>
            <person name="Fanning S."/>
        </authorList>
    </citation>
    <scope>NUCLEOTIDE SEQUENCE [LARGE SCALE GENOMIC DNA]</scope>
    <source>
        <strain evidence="8">DSM 8809</strain>
    </source>
</reference>
<dbReference type="PIRSF" id="PIRSF038958">
    <property type="entry name" value="PG_synth_SpoVB"/>
    <property type="match status" value="1"/>
</dbReference>
<feature type="transmembrane region" description="Helical" evidence="6">
    <location>
        <begin position="127"/>
        <end position="145"/>
    </location>
</feature>
<keyword evidence="5 6" id="KW-0472">Membrane</keyword>
<evidence type="ECO:0000256" key="4">
    <source>
        <dbReference type="ARBA" id="ARBA00022989"/>
    </source>
</evidence>
<name>A0A1J0GJB5_9CLOT</name>
<dbReference type="GO" id="GO:0005886">
    <property type="term" value="C:plasma membrane"/>
    <property type="evidence" value="ECO:0007669"/>
    <property type="project" value="UniProtKB-SubCell"/>
</dbReference>
<evidence type="ECO:0000256" key="5">
    <source>
        <dbReference type="ARBA" id="ARBA00023136"/>
    </source>
</evidence>
<feature type="transmembrane region" description="Helical" evidence="6">
    <location>
        <begin position="48"/>
        <end position="72"/>
    </location>
</feature>
<feature type="transmembrane region" description="Helical" evidence="6">
    <location>
        <begin position="293"/>
        <end position="317"/>
    </location>
</feature>
<organism evidence="7 8">
    <name type="scientific">Clostridium estertheticum subsp. estertheticum</name>
    <dbReference type="NCBI Taxonomy" id="1552"/>
    <lineage>
        <taxon>Bacteria</taxon>
        <taxon>Bacillati</taxon>
        <taxon>Bacillota</taxon>
        <taxon>Clostridia</taxon>
        <taxon>Eubacteriales</taxon>
        <taxon>Clostridiaceae</taxon>
        <taxon>Clostridium</taxon>
    </lineage>
</organism>
<dbReference type="AlphaFoldDB" id="A0A1J0GJB5"/>
<accession>A0A1J0GJB5</accession>
<dbReference type="Pfam" id="PF01943">
    <property type="entry name" value="Polysacc_synt"/>
    <property type="match status" value="1"/>
</dbReference>
<feature type="transmembrane region" description="Helical" evidence="6">
    <location>
        <begin position="191"/>
        <end position="211"/>
    </location>
</feature>
<evidence type="ECO:0000256" key="6">
    <source>
        <dbReference type="SAM" id="Phobius"/>
    </source>
</evidence>
<dbReference type="InterPro" id="IPR050833">
    <property type="entry name" value="Poly_Biosynth_Transport"/>
</dbReference>
<sequence>MGEKAKLNKQSTTKGFAILSAAGFAVKFLSLLYIPFLGKILGEDGLGVYYSAYSIFTYVYILTNAGIPVAISKIVSELIALGNYKDAVKTFKIARFSLLVLGIVMSLLMLILVVPISKLTNSETAKLAIMALAPTVLLTSILSAYRGYFQGRGNMTPTAVSQVFEQVANTIFSLVFAACFIKYGVSAGAAGGTVGTTVGALVAVIYMIHYYEKNKVFRVPKGYNQLGIKRLTNKKIFKKLLGVAVPMTICLGIQQSGLLIDLGVVKSRMVAAGIGSVQVNVLWGVLGKYTTLINIPIAIITSLAITILPSISSLMAIRDKKAVRDKINYAFRLCFLIAVPSAIGLAVLAYPVVNLIQYGSSVGRLLIYGSVVIILMAVVSIQTSILQGLGKLYLVTIYAVLGMIGKIITNYIFVAIPNINILGAIMGNAVSFAILLILNYITINKTLRVKIKLLSHAIKPILASVVMAIVAKLMYCNFNYIFSYVKEGYFANAIALLISMVFAIVTYFFTLVLLGGLSKEDLEIFPSRITKIIPKSILNRLK</sequence>
<feature type="transmembrane region" description="Helical" evidence="6">
    <location>
        <begin position="240"/>
        <end position="260"/>
    </location>
</feature>
<evidence type="ECO:0000313" key="7">
    <source>
        <dbReference type="EMBL" id="APC41425.1"/>
    </source>
</evidence>
<dbReference type="CDD" id="cd13124">
    <property type="entry name" value="MATE_SpoVB_like"/>
    <property type="match status" value="1"/>
</dbReference>
<feature type="transmembrane region" description="Helical" evidence="6">
    <location>
        <begin position="461"/>
        <end position="482"/>
    </location>
</feature>
<dbReference type="PANTHER" id="PTHR30250:SF21">
    <property type="entry name" value="LIPID II FLIPPASE MURJ"/>
    <property type="match status" value="1"/>
</dbReference>
<protein>
    <submittedName>
        <fullName evidence="7">Sporulation protein SpoVB</fullName>
    </submittedName>
</protein>
<keyword evidence="4 6" id="KW-1133">Transmembrane helix</keyword>
<dbReference type="Proteomes" id="UP000182569">
    <property type="component" value="Chromosome"/>
</dbReference>
<gene>
    <name evidence="7" type="ORF">A7L45_15745</name>
</gene>
<dbReference type="EMBL" id="CP015756">
    <property type="protein sequence ID" value="APC41425.1"/>
    <property type="molecule type" value="Genomic_DNA"/>
</dbReference>
<feature type="transmembrane region" description="Helical" evidence="6">
    <location>
        <begin position="392"/>
        <end position="413"/>
    </location>
</feature>
<evidence type="ECO:0000256" key="2">
    <source>
        <dbReference type="ARBA" id="ARBA00022475"/>
    </source>
</evidence>
<evidence type="ECO:0000256" key="3">
    <source>
        <dbReference type="ARBA" id="ARBA00022692"/>
    </source>
</evidence>
<dbReference type="KEGG" id="ceu:A7L45_15745"/>
<dbReference type="OrthoDB" id="9775950at2"/>
<dbReference type="RefSeq" id="WP_071613719.1">
    <property type="nucleotide sequence ID" value="NZ_CP015756.1"/>
</dbReference>
<dbReference type="InterPro" id="IPR024923">
    <property type="entry name" value="PG_synth_SpoVB"/>
</dbReference>
<feature type="transmembrane region" description="Helical" evidence="6">
    <location>
        <begin position="166"/>
        <end position="185"/>
    </location>
</feature>
<feature type="transmembrane region" description="Helical" evidence="6">
    <location>
        <begin position="329"/>
        <end position="353"/>
    </location>
</feature>
<feature type="transmembrane region" description="Helical" evidence="6">
    <location>
        <begin position="488"/>
        <end position="514"/>
    </location>
</feature>
<dbReference type="PANTHER" id="PTHR30250">
    <property type="entry name" value="PST FAMILY PREDICTED COLANIC ACID TRANSPORTER"/>
    <property type="match status" value="1"/>
</dbReference>